<feature type="transmembrane region" description="Helical" evidence="1">
    <location>
        <begin position="21"/>
        <end position="42"/>
    </location>
</feature>
<evidence type="ECO:0000256" key="1">
    <source>
        <dbReference type="SAM" id="Phobius"/>
    </source>
</evidence>
<accession>A0A166DII6</accession>
<keyword evidence="3" id="KW-1185">Reference proteome</keyword>
<feature type="transmembrane region" description="Helical" evidence="1">
    <location>
        <begin position="181"/>
        <end position="202"/>
    </location>
</feature>
<dbReference type="AlphaFoldDB" id="A0A166DII6"/>
<organism evidence="2 3">
    <name type="scientific">Athelia psychrophila</name>
    <dbReference type="NCBI Taxonomy" id="1759441"/>
    <lineage>
        <taxon>Eukaryota</taxon>
        <taxon>Fungi</taxon>
        <taxon>Dikarya</taxon>
        <taxon>Basidiomycota</taxon>
        <taxon>Agaricomycotina</taxon>
        <taxon>Agaricomycetes</taxon>
        <taxon>Agaricomycetidae</taxon>
        <taxon>Atheliales</taxon>
        <taxon>Atheliaceae</taxon>
        <taxon>Athelia</taxon>
    </lineage>
</organism>
<gene>
    <name evidence="2" type="ORF">FIBSPDRAFT_833798</name>
</gene>
<proteinExistence type="predicted"/>
<feature type="transmembrane region" description="Helical" evidence="1">
    <location>
        <begin position="123"/>
        <end position="142"/>
    </location>
</feature>
<evidence type="ECO:0000313" key="2">
    <source>
        <dbReference type="EMBL" id="KZP14753.1"/>
    </source>
</evidence>
<feature type="transmembrane region" description="Helical" evidence="1">
    <location>
        <begin position="223"/>
        <end position="242"/>
    </location>
</feature>
<protein>
    <submittedName>
        <fullName evidence="2">Uncharacterized protein</fullName>
    </submittedName>
</protein>
<keyword evidence="1" id="KW-1133">Transmembrane helix</keyword>
<reference evidence="2 3" key="1">
    <citation type="journal article" date="2016" name="Mol. Biol. Evol.">
        <title>Comparative Genomics of Early-Diverging Mushroom-Forming Fungi Provides Insights into the Origins of Lignocellulose Decay Capabilities.</title>
        <authorList>
            <person name="Nagy L.G."/>
            <person name="Riley R."/>
            <person name="Tritt A."/>
            <person name="Adam C."/>
            <person name="Daum C."/>
            <person name="Floudas D."/>
            <person name="Sun H."/>
            <person name="Yadav J.S."/>
            <person name="Pangilinan J."/>
            <person name="Larsson K.H."/>
            <person name="Matsuura K."/>
            <person name="Barry K."/>
            <person name="Labutti K."/>
            <person name="Kuo R."/>
            <person name="Ohm R.A."/>
            <person name="Bhattacharya S.S."/>
            <person name="Shirouzu T."/>
            <person name="Yoshinaga Y."/>
            <person name="Martin F.M."/>
            <person name="Grigoriev I.V."/>
            <person name="Hibbett D.S."/>
        </authorList>
    </citation>
    <scope>NUCLEOTIDE SEQUENCE [LARGE SCALE GENOMIC DNA]</scope>
    <source>
        <strain evidence="2 3">CBS 109695</strain>
    </source>
</reference>
<feature type="transmembrane region" description="Helical" evidence="1">
    <location>
        <begin position="89"/>
        <end position="111"/>
    </location>
</feature>
<feature type="transmembrane region" description="Helical" evidence="1">
    <location>
        <begin position="54"/>
        <end position="77"/>
    </location>
</feature>
<name>A0A166DII6_9AGAM</name>
<dbReference type="EMBL" id="KV417613">
    <property type="protein sequence ID" value="KZP14753.1"/>
    <property type="molecule type" value="Genomic_DNA"/>
</dbReference>
<keyword evidence="1" id="KW-0812">Transmembrane</keyword>
<evidence type="ECO:0000313" key="3">
    <source>
        <dbReference type="Proteomes" id="UP000076532"/>
    </source>
</evidence>
<keyword evidence="1" id="KW-0472">Membrane</keyword>
<dbReference type="OrthoDB" id="3193253at2759"/>
<dbReference type="Proteomes" id="UP000076532">
    <property type="component" value="Unassembled WGS sequence"/>
</dbReference>
<sequence>MEPRDSYWDAESESRLQHTQVAAYIVLGFLTAITWDWVLSLAEEYGVVKRCGSSAAVVAYFLARASAVTCCVLTFIFCTGVPDGSCSGIIYGIGASVTLGNATKSYLFLLRVRAVYHDSNPKLATFCVSVGAFVLVGLRIAGTLLVHASQSLGHIGYCDVTTMGPISHVGAWFNVAYDTCIFVAISVRLASHAMSTTTFGILSLMRGYRLPRTMRHLIQDGQLYYFTVLAFILFAAICMTSPKFNPIYQLVVSIPAAVMESNMACHVFRAMILRSPGVQQAESRSNFTRGFELDTSLELHGGTTDMELEQIGKRLECL</sequence>